<dbReference type="EMBL" id="JABFUD020000006">
    <property type="protein sequence ID" value="KAI5078462.1"/>
    <property type="molecule type" value="Genomic_DNA"/>
</dbReference>
<dbReference type="Proteomes" id="UP000886520">
    <property type="component" value="Chromosome 6"/>
</dbReference>
<keyword evidence="3" id="KW-1185">Reference proteome</keyword>
<comment type="caution">
    <text evidence="2">The sequence shown here is derived from an EMBL/GenBank/DDBJ whole genome shotgun (WGS) entry which is preliminary data.</text>
</comment>
<evidence type="ECO:0000313" key="2">
    <source>
        <dbReference type="EMBL" id="KAI5078462.1"/>
    </source>
</evidence>
<feature type="compositionally biased region" description="Basic and acidic residues" evidence="1">
    <location>
        <begin position="69"/>
        <end position="81"/>
    </location>
</feature>
<dbReference type="AlphaFoldDB" id="A0A9D4V3U0"/>
<sequence>MRYGQPMAVSPHIAKFTIIEAKRFSPYERERGGGPAAKETKASEDGKCGGGLAVKETKASEDGGGPAAKETKASEDGKYGEEVAEKAQMKVKTIRDQSNEEVFREMHVSIAKAFWTLTQPRSKEQASLKAMLQHTLKKDKLQGLEDLEELEIVMDQEQPCLKGEEHILGDSDAERPFTKSLDVQFMVDEGEAKSTQKSPPFDICFRVIDRRVNVISKSVAVLVVKCQYRPFTLDNFFQVAAYTCTLAKENMAKERYEPIYLEVWDDRSW</sequence>
<feature type="non-terminal residue" evidence="2">
    <location>
        <position position="1"/>
    </location>
</feature>
<gene>
    <name evidence="2" type="ORF">GOP47_0006133</name>
</gene>
<organism evidence="2 3">
    <name type="scientific">Adiantum capillus-veneris</name>
    <name type="common">Maidenhair fern</name>
    <dbReference type="NCBI Taxonomy" id="13818"/>
    <lineage>
        <taxon>Eukaryota</taxon>
        <taxon>Viridiplantae</taxon>
        <taxon>Streptophyta</taxon>
        <taxon>Embryophyta</taxon>
        <taxon>Tracheophyta</taxon>
        <taxon>Polypodiopsida</taxon>
        <taxon>Polypodiidae</taxon>
        <taxon>Polypodiales</taxon>
        <taxon>Pteridineae</taxon>
        <taxon>Pteridaceae</taxon>
        <taxon>Vittarioideae</taxon>
        <taxon>Adiantum</taxon>
    </lineage>
</organism>
<feature type="region of interest" description="Disordered" evidence="1">
    <location>
        <begin position="25"/>
        <end position="81"/>
    </location>
</feature>
<feature type="compositionally biased region" description="Basic and acidic residues" evidence="1">
    <location>
        <begin position="25"/>
        <end position="47"/>
    </location>
</feature>
<protein>
    <submittedName>
        <fullName evidence="2">Uncharacterized protein</fullName>
    </submittedName>
</protein>
<evidence type="ECO:0000256" key="1">
    <source>
        <dbReference type="SAM" id="MobiDB-lite"/>
    </source>
</evidence>
<evidence type="ECO:0000313" key="3">
    <source>
        <dbReference type="Proteomes" id="UP000886520"/>
    </source>
</evidence>
<proteinExistence type="predicted"/>
<reference evidence="2" key="1">
    <citation type="submission" date="2021-01" db="EMBL/GenBank/DDBJ databases">
        <title>Adiantum capillus-veneris genome.</title>
        <authorList>
            <person name="Fang Y."/>
            <person name="Liao Q."/>
        </authorList>
    </citation>
    <scope>NUCLEOTIDE SEQUENCE</scope>
    <source>
        <strain evidence="2">H3</strain>
        <tissue evidence="2">Leaf</tissue>
    </source>
</reference>
<accession>A0A9D4V3U0</accession>
<name>A0A9D4V3U0_ADICA</name>